<dbReference type="Proteomes" id="UP000031972">
    <property type="component" value="Unassembled WGS sequence"/>
</dbReference>
<organism evidence="1 2">
    <name type="scientific">Jeotgalibacillus campisalis</name>
    <dbReference type="NCBI Taxonomy" id="220754"/>
    <lineage>
        <taxon>Bacteria</taxon>
        <taxon>Bacillati</taxon>
        <taxon>Bacillota</taxon>
        <taxon>Bacilli</taxon>
        <taxon>Bacillales</taxon>
        <taxon>Caryophanaceae</taxon>
        <taxon>Jeotgalibacillus</taxon>
    </lineage>
</organism>
<evidence type="ECO:0000313" key="1">
    <source>
        <dbReference type="EMBL" id="KIL49074.1"/>
    </source>
</evidence>
<keyword evidence="2" id="KW-1185">Reference proteome</keyword>
<gene>
    <name evidence="1" type="ORF">KR50_11090</name>
</gene>
<protein>
    <submittedName>
        <fullName evidence="1">Uncharacterized protein</fullName>
    </submittedName>
</protein>
<sequence length="40" mass="4263">MKKVPKKSGLIKCSLFSLPKKGINFINDGNPSNETNEAGG</sequence>
<reference evidence="1 2" key="1">
    <citation type="submission" date="2015-01" db="EMBL/GenBank/DDBJ databases">
        <title>Jeotgalibacillus campisalis genome sequencing.</title>
        <authorList>
            <person name="Goh K.M."/>
            <person name="Chan K.-G."/>
            <person name="Yaakop A.S."/>
            <person name="Ee R."/>
            <person name="Gan H.M."/>
            <person name="Chan C.S."/>
        </authorList>
    </citation>
    <scope>NUCLEOTIDE SEQUENCE [LARGE SCALE GENOMIC DNA]</scope>
    <source>
        <strain evidence="1 2">SF-57</strain>
    </source>
</reference>
<accession>A0A0C2S4Y8</accession>
<dbReference type="EMBL" id="JXRR01000010">
    <property type="protein sequence ID" value="KIL49074.1"/>
    <property type="molecule type" value="Genomic_DNA"/>
</dbReference>
<proteinExistence type="predicted"/>
<name>A0A0C2S4Y8_9BACL</name>
<dbReference type="PATRIC" id="fig|220754.4.peg.1130"/>
<dbReference type="AlphaFoldDB" id="A0A0C2S4Y8"/>
<evidence type="ECO:0000313" key="2">
    <source>
        <dbReference type="Proteomes" id="UP000031972"/>
    </source>
</evidence>
<comment type="caution">
    <text evidence="1">The sequence shown here is derived from an EMBL/GenBank/DDBJ whole genome shotgun (WGS) entry which is preliminary data.</text>
</comment>